<dbReference type="Proteomes" id="UP000051439">
    <property type="component" value="Unassembled WGS sequence"/>
</dbReference>
<name>A0A0R1NY66_9LACO</name>
<evidence type="ECO:0000313" key="1">
    <source>
        <dbReference type="EMBL" id="KRL21891.1"/>
    </source>
</evidence>
<evidence type="ECO:0000313" key="2">
    <source>
        <dbReference type="Proteomes" id="UP000051439"/>
    </source>
</evidence>
<proteinExistence type="predicted"/>
<accession>A0A0R1NY66</accession>
<sequence>MSEKEEVPVVIVHPANDPDFGGSMLNSKFWDRIVVTTTEGKKVAEINTDDATPATGYLIKAYPNKD</sequence>
<reference evidence="1 2" key="1">
    <citation type="journal article" date="2015" name="Genome Announc.">
        <title>Expanding the biotechnology potential of lactobacilli through comparative genomics of 213 strains and associated genera.</title>
        <authorList>
            <person name="Sun Z."/>
            <person name="Harris H.M."/>
            <person name="McCann A."/>
            <person name="Guo C."/>
            <person name="Argimon S."/>
            <person name="Zhang W."/>
            <person name="Yang X."/>
            <person name="Jeffery I.B."/>
            <person name="Cooney J.C."/>
            <person name="Kagawa T.F."/>
            <person name="Liu W."/>
            <person name="Song Y."/>
            <person name="Salvetti E."/>
            <person name="Wrobel A."/>
            <person name="Rasinkangas P."/>
            <person name="Parkhill J."/>
            <person name="Rea M.C."/>
            <person name="O'Sullivan O."/>
            <person name="Ritari J."/>
            <person name="Douillard F.P."/>
            <person name="Paul Ross R."/>
            <person name="Yang R."/>
            <person name="Briner A.E."/>
            <person name="Felis G.E."/>
            <person name="de Vos W.M."/>
            <person name="Barrangou R."/>
            <person name="Klaenhammer T.R."/>
            <person name="Caufield P.W."/>
            <person name="Cui Y."/>
            <person name="Zhang H."/>
            <person name="O'Toole P.W."/>
        </authorList>
    </citation>
    <scope>NUCLEOTIDE SEQUENCE [LARGE SCALE GENOMIC DNA]</scope>
    <source>
        <strain evidence="1 2">DSM 19906</strain>
    </source>
</reference>
<dbReference type="PATRIC" id="fig|1423766.4.peg.457"/>
<protein>
    <submittedName>
        <fullName evidence="1">Uncharacterized protein</fullName>
    </submittedName>
</protein>
<dbReference type="AlphaFoldDB" id="A0A0R1NY66"/>
<gene>
    <name evidence="1" type="ORF">FC98_GL000447</name>
</gene>
<keyword evidence="2" id="KW-1185">Reference proteome</keyword>
<dbReference type="EMBL" id="AZEB01000011">
    <property type="protein sequence ID" value="KRL21891.1"/>
    <property type="molecule type" value="Genomic_DNA"/>
</dbReference>
<dbReference type="RefSeq" id="WP_056949368.1">
    <property type="nucleotide sequence ID" value="NZ_AZEB01000011.1"/>
</dbReference>
<organism evidence="1 2">
    <name type="scientific">Lentilactobacillus kisonensis DSM 19906 = JCM 15041</name>
    <dbReference type="NCBI Taxonomy" id="1423766"/>
    <lineage>
        <taxon>Bacteria</taxon>
        <taxon>Bacillati</taxon>
        <taxon>Bacillota</taxon>
        <taxon>Bacilli</taxon>
        <taxon>Lactobacillales</taxon>
        <taxon>Lactobacillaceae</taxon>
        <taxon>Lentilactobacillus</taxon>
    </lineage>
</organism>
<comment type="caution">
    <text evidence="1">The sequence shown here is derived from an EMBL/GenBank/DDBJ whole genome shotgun (WGS) entry which is preliminary data.</text>
</comment>